<dbReference type="Pfam" id="PF08281">
    <property type="entry name" value="Sigma70_r4_2"/>
    <property type="match status" value="1"/>
</dbReference>
<dbReference type="InterPro" id="IPR014284">
    <property type="entry name" value="RNA_pol_sigma-70_dom"/>
</dbReference>
<evidence type="ECO:0000256" key="5">
    <source>
        <dbReference type="ARBA" id="ARBA00023163"/>
    </source>
</evidence>
<dbReference type="Proteomes" id="UP000251047">
    <property type="component" value="Unassembled WGS sequence"/>
</dbReference>
<evidence type="ECO:0000256" key="2">
    <source>
        <dbReference type="ARBA" id="ARBA00023015"/>
    </source>
</evidence>
<dbReference type="Gene3D" id="1.10.10.10">
    <property type="entry name" value="Winged helix-like DNA-binding domain superfamily/Winged helix DNA-binding domain"/>
    <property type="match status" value="1"/>
</dbReference>
<dbReference type="GO" id="GO:0006352">
    <property type="term" value="P:DNA-templated transcription initiation"/>
    <property type="evidence" value="ECO:0007669"/>
    <property type="project" value="InterPro"/>
</dbReference>
<dbReference type="PANTHER" id="PTHR43133">
    <property type="entry name" value="RNA POLYMERASE ECF-TYPE SIGMA FACTO"/>
    <property type="match status" value="1"/>
</dbReference>
<feature type="domain" description="RNA polymerase sigma factor 70 region 4 type 2" evidence="7">
    <location>
        <begin position="131"/>
        <end position="176"/>
    </location>
</feature>
<evidence type="ECO:0000256" key="3">
    <source>
        <dbReference type="ARBA" id="ARBA00023082"/>
    </source>
</evidence>
<dbReference type="PANTHER" id="PTHR43133:SF62">
    <property type="entry name" value="RNA POLYMERASE SIGMA FACTOR SIGZ"/>
    <property type="match status" value="1"/>
</dbReference>
<dbReference type="InterPro" id="IPR013324">
    <property type="entry name" value="RNA_pol_sigma_r3/r4-like"/>
</dbReference>
<keyword evidence="3" id="KW-0731">Sigma factor</keyword>
<proteinExistence type="inferred from homology"/>
<accession>A0A364VDE2</accession>
<dbReference type="EMBL" id="PHQP01000008">
    <property type="protein sequence ID" value="RAV34665.1"/>
    <property type="molecule type" value="Genomic_DNA"/>
</dbReference>
<evidence type="ECO:0000259" key="6">
    <source>
        <dbReference type="Pfam" id="PF04542"/>
    </source>
</evidence>
<organism evidence="8 9">
    <name type="scientific">Corynebacterium heidelbergense</name>
    <dbReference type="NCBI Taxonomy" id="2055947"/>
    <lineage>
        <taxon>Bacteria</taxon>
        <taxon>Bacillati</taxon>
        <taxon>Actinomycetota</taxon>
        <taxon>Actinomycetes</taxon>
        <taxon>Mycobacteriales</taxon>
        <taxon>Corynebacteriaceae</taxon>
        <taxon>Corynebacterium</taxon>
    </lineage>
</organism>
<evidence type="ECO:0000313" key="8">
    <source>
        <dbReference type="EMBL" id="RAV34665.1"/>
    </source>
</evidence>
<comment type="caution">
    <text evidence="8">The sequence shown here is derived from an EMBL/GenBank/DDBJ whole genome shotgun (WGS) entry which is preliminary data.</text>
</comment>
<dbReference type="InterPro" id="IPR036388">
    <property type="entry name" value="WH-like_DNA-bd_sf"/>
</dbReference>
<keyword evidence="5" id="KW-0804">Transcription</keyword>
<reference evidence="8 9" key="1">
    <citation type="journal article" date="2018" name="Syst. Appl. Microbiol.">
        <title>Corynebacterium heidelbergense sp. nov., isolated from the preen glands of Egyptian geese (Alopochen aegyptiacus).</title>
        <authorList>
            <person name="Braun M.S."/>
            <person name="Wang E."/>
            <person name="Zimmermann S."/>
            <person name="Wink M."/>
        </authorList>
    </citation>
    <scope>NUCLEOTIDE SEQUENCE [LARGE SCALE GENOMIC DNA]</scope>
    <source>
        <strain evidence="8 9">DSM 104638</strain>
    </source>
</reference>
<protein>
    <submittedName>
        <fullName evidence="8">RNA polymerase subunit sigma-24</fullName>
    </submittedName>
</protein>
<name>A0A364VDE2_9CORY</name>
<dbReference type="InterPro" id="IPR013325">
    <property type="entry name" value="RNA_pol_sigma_r2"/>
</dbReference>
<sequence length="192" mass="21787">MHRSSRYKDDGDAEKRLSIAKKISAGDERGLREAHDLWHSLLYNIAYRALGSKEDAEEAVQLTFFGAWRSRHTLKVTDSSLPGWLVGILKNTIADVRKLRYRSKLIFDKSIEEATQSALSETFDVALRMTLVNELSSLGQPRSAIMWLSLVEGLSSQKISERLNVPLGTVKSHIRRTIPLLRSRLADILERK</sequence>
<dbReference type="Gene3D" id="1.10.1740.10">
    <property type="match status" value="1"/>
</dbReference>
<dbReference type="InterPro" id="IPR007627">
    <property type="entry name" value="RNA_pol_sigma70_r2"/>
</dbReference>
<evidence type="ECO:0000256" key="1">
    <source>
        <dbReference type="ARBA" id="ARBA00010641"/>
    </source>
</evidence>
<dbReference type="GO" id="GO:0016987">
    <property type="term" value="F:sigma factor activity"/>
    <property type="evidence" value="ECO:0007669"/>
    <property type="project" value="UniProtKB-KW"/>
</dbReference>
<feature type="domain" description="RNA polymerase sigma-70 region 2" evidence="6">
    <location>
        <begin position="38"/>
        <end position="96"/>
    </location>
</feature>
<dbReference type="AlphaFoldDB" id="A0A364VDE2"/>
<evidence type="ECO:0000256" key="4">
    <source>
        <dbReference type="ARBA" id="ARBA00023125"/>
    </source>
</evidence>
<dbReference type="InterPro" id="IPR039425">
    <property type="entry name" value="RNA_pol_sigma-70-like"/>
</dbReference>
<dbReference type="OrthoDB" id="9784272at2"/>
<evidence type="ECO:0000259" key="7">
    <source>
        <dbReference type="Pfam" id="PF08281"/>
    </source>
</evidence>
<dbReference type="SUPFAM" id="SSF88659">
    <property type="entry name" value="Sigma3 and sigma4 domains of RNA polymerase sigma factors"/>
    <property type="match status" value="1"/>
</dbReference>
<comment type="similarity">
    <text evidence="1">Belongs to the sigma-70 factor family. ECF subfamily.</text>
</comment>
<dbReference type="SUPFAM" id="SSF88946">
    <property type="entry name" value="Sigma2 domain of RNA polymerase sigma factors"/>
    <property type="match status" value="1"/>
</dbReference>
<gene>
    <name evidence="8" type="ORF">CWC39_01940</name>
</gene>
<keyword evidence="4" id="KW-0238">DNA-binding</keyword>
<dbReference type="GO" id="GO:0003677">
    <property type="term" value="F:DNA binding"/>
    <property type="evidence" value="ECO:0007669"/>
    <property type="project" value="UniProtKB-KW"/>
</dbReference>
<dbReference type="RefSeq" id="WP_112768840.1">
    <property type="nucleotide sequence ID" value="NZ_CP063191.1"/>
</dbReference>
<evidence type="ECO:0000313" key="9">
    <source>
        <dbReference type="Proteomes" id="UP000251047"/>
    </source>
</evidence>
<dbReference type="NCBIfam" id="TIGR02937">
    <property type="entry name" value="sigma70-ECF"/>
    <property type="match status" value="1"/>
</dbReference>
<keyword evidence="2" id="KW-0805">Transcription regulation</keyword>
<dbReference type="InterPro" id="IPR013249">
    <property type="entry name" value="RNA_pol_sigma70_r4_t2"/>
</dbReference>
<dbReference type="Pfam" id="PF04542">
    <property type="entry name" value="Sigma70_r2"/>
    <property type="match status" value="1"/>
</dbReference>